<feature type="compositionally biased region" description="Basic and acidic residues" evidence="2">
    <location>
        <begin position="1"/>
        <end position="13"/>
    </location>
</feature>
<feature type="compositionally biased region" description="Basic residues" evidence="2">
    <location>
        <begin position="103"/>
        <end position="122"/>
    </location>
</feature>
<evidence type="ECO:0000256" key="1">
    <source>
        <dbReference type="ARBA" id="ARBA00009313"/>
    </source>
</evidence>
<dbReference type="Proteomes" id="UP000009131">
    <property type="component" value="Unassembled WGS sequence"/>
</dbReference>
<feature type="compositionally biased region" description="Basic and acidic residues" evidence="2">
    <location>
        <begin position="158"/>
        <end position="175"/>
    </location>
</feature>
<dbReference type="InterPro" id="IPR040466">
    <property type="entry name" value="NKAP"/>
</dbReference>
<reference evidence="4 5" key="1">
    <citation type="journal article" date="2011" name="J. Gen. Appl. Microbiol.">
        <title>Draft genome sequencing of the enigmatic basidiomycete Mixia osmundae.</title>
        <authorList>
            <person name="Nishida H."/>
            <person name="Nagatsuka Y."/>
            <person name="Sugiyama J."/>
        </authorList>
    </citation>
    <scope>NUCLEOTIDE SEQUENCE [LARGE SCALE GENOMIC DNA]</scope>
    <source>
        <strain evidence="5">CBS 9802 / IAM 14324 / JCM 22182 / KY 12970</strain>
    </source>
</reference>
<feature type="region of interest" description="Disordered" evidence="2">
    <location>
        <begin position="244"/>
        <end position="266"/>
    </location>
</feature>
<proteinExistence type="inferred from homology"/>
<reference evidence="4 5" key="2">
    <citation type="journal article" date="2012" name="Open Biol.">
        <title>Characteristics of nucleosomes and linker DNA regions on the genome of the basidiomycete Mixia osmundae revealed by mono- and dinucleosome mapping.</title>
        <authorList>
            <person name="Nishida H."/>
            <person name="Kondo S."/>
            <person name="Matsumoto T."/>
            <person name="Suzuki Y."/>
            <person name="Yoshikawa H."/>
            <person name="Taylor T.D."/>
            <person name="Sugiyama J."/>
        </authorList>
    </citation>
    <scope>NUCLEOTIDE SEQUENCE [LARGE SCALE GENOMIC DNA]</scope>
    <source>
        <strain evidence="5">CBS 9802 / IAM 14324 / JCM 22182 / KY 12970</strain>
    </source>
</reference>
<dbReference type="RefSeq" id="XP_014566798.1">
    <property type="nucleotide sequence ID" value="XM_014711312.1"/>
</dbReference>
<feature type="compositionally biased region" description="Basic residues" evidence="2">
    <location>
        <begin position="141"/>
        <end position="157"/>
    </location>
</feature>
<dbReference type="AlphaFoldDB" id="G7EAL7"/>
<protein>
    <recommendedName>
        <fullName evidence="3">NF-kappa-B-activating protein C-terminal domain-containing protein</fullName>
    </recommendedName>
</protein>
<dbReference type="GO" id="GO:0010468">
    <property type="term" value="P:regulation of gene expression"/>
    <property type="evidence" value="ECO:0007669"/>
    <property type="project" value="TreeGrafter"/>
</dbReference>
<dbReference type="eggNOG" id="KOG2812">
    <property type="taxonomic scope" value="Eukaryota"/>
</dbReference>
<evidence type="ECO:0000256" key="2">
    <source>
        <dbReference type="SAM" id="MobiDB-lite"/>
    </source>
</evidence>
<sequence>MASERRLTPDRALDSYAGSRQARQDGPSDARAPWQPYAHSDQQQQHRSYAHTSQDRRPRDDGFFAARRQQRESSSLTIWPDSPPRPAPESSVGQREPSGSSRKDRHRSSRRDHGSSSRRRHHDSQDESEGRYAEDKDRSDRKRHRDSRKHSSSRRHQASRDDSRDREPKRMRPDDDPMSASDSDSPSPGDAVSKHIQHAVDEDDLWVEKGPPSSSKVRAASPAADFASRGNSVAAAVVRSEIAQAAEESDEEVGPMPEGFTKGTKLNPKAYGLALRPGEGAAMAAYAAEGARIPRRGEVGIGQEEINRFESVGYVMSGNRHKKMNAVRLRKENQVITAEEKRGMLKLQAEEKAKREQQIVSSFRELVDTRLKKA</sequence>
<dbReference type="GO" id="GO:0005634">
    <property type="term" value="C:nucleus"/>
    <property type="evidence" value="ECO:0007669"/>
    <property type="project" value="TreeGrafter"/>
</dbReference>
<feature type="compositionally biased region" description="Basic and acidic residues" evidence="2">
    <location>
        <begin position="53"/>
        <end position="62"/>
    </location>
</feature>
<comment type="caution">
    <text evidence="4">The sequence shown here is derived from an EMBL/GenBank/DDBJ whole genome shotgun (WGS) entry which is preliminary data.</text>
</comment>
<dbReference type="HOGENOM" id="CLU_032439_5_0_1"/>
<dbReference type="Pfam" id="PF06047">
    <property type="entry name" value="Nkap_C"/>
    <property type="match status" value="1"/>
</dbReference>
<organism evidence="4 5">
    <name type="scientific">Mixia osmundae (strain CBS 9802 / IAM 14324 / JCM 22182 / KY 12970)</name>
    <dbReference type="NCBI Taxonomy" id="764103"/>
    <lineage>
        <taxon>Eukaryota</taxon>
        <taxon>Fungi</taxon>
        <taxon>Dikarya</taxon>
        <taxon>Basidiomycota</taxon>
        <taxon>Pucciniomycotina</taxon>
        <taxon>Mixiomycetes</taxon>
        <taxon>Mixiales</taxon>
        <taxon>Mixiaceae</taxon>
        <taxon>Mixia</taxon>
    </lineage>
</organism>
<dbReference type="GO" id="GO:0003682">
    <property type="term" value="F:chromatin binding"/>
    <property type="evidence" value="ECO:0007669"/>
    <property type="project" value="InterPro"/>
</dbReference>
<dbReference type="InParanoid" id="G7EAL7"/>
<feature type="compositionally biased region" description="Polar residues" evidence="2">
    <location>
        <begin position="40"/>
        <end position="52"/>
    </location>
</feature>
<comment type="similarity">
    <text evidence="1">Belongs to the NKAP family.</text>
</comment>
<feature type="compositionally biased region" description="Basic and acidic residues" evidence="2">
    <location>
        <begin position="123"/>
        <end position="140"/>
    </location>
</feature>
<name>G7EAL7_MIXOS</name>
<dbReference type="InterPro" id="IPR009269">
    <property type="entry name" value="NKAP_C"/>
</dbReference>
<dbReference type="PANTHER" id="PTHR13087:SF0">
    <property type="entry name" value="NFKB ACTIVATING PROTEIN LIKE"/>
    <property type="match status" value="1"/>
</dbReference>
<dbReference type="STRING" id="764103.G7EAL7"/>
<keyword evidence="5" id="KW-1185">Reference proteome</keyword>
<dbReference type="OrthoDB" id="273141at2759"/>
<feature type="domain" description="NF-kappa-B-activating protein C-terminal" evidence="3">
    <location>
        <begin position="269"/>
        <end position="368"/>
    </location>
</feature>
<evidence type="ECO:0000313" key="5">
    <source>
        <dbReference type="Proteomes" id="UP000009131"/>
    </source>
</evidence>
<dbReference type="PANTHER" id="PTHR13087">
    <property type="entry name" value="NF-KAPPA B ACTIVATING PROTEIN"/>
    <property type="match status" value="1"/>
</dbReference>
<dbReference type="OMA" id="XETSREL"/>
<gene>
    <name evidence="4" type="primary">Mo06580</name>
    <name evidence="4" type="ORF">E5Q_06580</name>
</gene>
<dbReference type="EMBL" id="BABT02000241">
    <property type="protein sequence ID" value="GAA99877.1"/>
    <property type="molecule type" value="Genomic_DNA"/>
</dbReference>
<accession>G7EAL7</accession>
<feature type="compositionally biased region" description="Low complexity" evidence="2">
    <location>
        <begin position="178"/>
        <end position="191"/>
    </location>
</feature>
<feature type="region of interest" description="Disordered" evidence="2">
    <location>
        <begin position="1"/>
        <end position="229"/>
    </location>
</feature>
<evidence type="ECO:0000259" key="3">
    <source>
        <dbReference type="Pfam" id="PF06047"/>
    </source>
</evidence>
<evidence type="ECO:0000313" key="4">
    <source>
        <dbReference type="EMBL" id="GAA99877.1"/>
    </source>
</evidence>